<gene>
    <name evidence="2" type="ordered locus">Tgr7_1782</name>
</gene>
<dbReference type="SUPFAM" id="SSF52141">
    <property type="entry name" value="Uracil-DNA glycosylase-like"/>
    <property type="match status" value="1"/>
</dbReference>
<organism evidence="2 3">
    <name type="scientific">Thioalkalivibrio sulfidiphilus (strain HL-EbGR7)</name>
    <dbReference type="NCBI Taxonomy" id="396588"/>
    <lineage>
        <taxon>Bacteria</taxon>
        <taxon>Pseudomonadati</taxon>
        <taxon>Pseudomonadota</taxon>
        <taxon>Gammaproteobacteria</taxon>
        <taxon>Chromatiales</taxon>
        <taxon>Ectothiorhodospiraceae</taxon>
        <taxon>Thioalkalivibrio</taxon>
    </lineage>
</organism>
<proteinExistence type="predicted"/>
<dbReference type="Pfam" id="PF03167">
    <property type="entry name" value="UDG"/>
    <property type="match status" value="1"/>
</dbReference>
<dbReference type="InterPro" id="IPR036895">
    <property type="entry name" value="Uracil-DNA_glycosylase-like_sf"/>
</dbReference>
<sequence length="273" mass="30041">MDNNTNSLFEKYAPLMRSENLCSASGLNEALRMAQEGDIETYYAPFDYIERDARLVLVGITPGLTQARNALLEAQRQISRGASLAEAERLAKTAASFSGPMRNNLIRLLDAVGIHQWLGLASTSEVFSPESRLVHYTSVLRYPVFLRGQNYSGNPAPRKSQLLQGQIDQWFAREVDLLGDAIFIPLGSVPQQVMAALVESGRIDASRVMQSLPHPSGANAERIAYFLGTKPEEKCSAKCDTRRLDILKEQALTQVRDLLAQGSARTDLAAITS</sequence>
<protein>
    <recommendedName>
        <fullName evidence="1">Uracil-DNA glycosylase-like domain-containing protein</fullName>
    </recommendedName>
</protein>
<dbReference type="OrthoDB" id="573462at2"/>
<dbReference type="HOGENOM" id="CLU_094873_0_0_6"/>
<feature type="domain" description="Uracil-DNA glycosylase-like" evidence="1">
    <location>
        <begin position="46"/>
        <end position="222"/>
    </location>
</feature>
<evidence type="ECO:0000259" key="1">
    <source>
        <dbReference type="Pfam" id="PF03167"/>
    </source>
</evidence>
<evidence type="ECO:0000313" key="3">
    <source>
        <dbReference type="Proteomes" id="UP000002383"/>
    </source>
</evidence>
<dbReference type="eggNOG" id="ENOG502ZCGB">
    <property type="taxonomic scope" value="Bacteria"/>
</dbReference>
<dbReference type="EMBL" id="CP001339">
    <property type="protein sequence ID" value="ACL72864.1"/>
    <property type="molecule type" value="Genomic_DNA"/>
</dbReference>
<dbReference type="KEGG" id="tgr:Tgr7_1782"/>
<keyword evidence="3" id="KW-1185">Reference proteome</keyword>
<dbReference type="InterPro" id="IPR005122">
    <property type="entry name" value="Uracil-DNA_glycosylase-like"/>
</dbReference>
<reference evidence="2 3" key="1">
    <citation type="journal article" date="2011" name="Stand. Genomic Sci.">
        <title>Complete genome sequence of 'Thioalkalivibrio sulfidophilus' HL-EbGr7.</title>
        <authorList>
            <person name="Muyzer G."/>
            <person name="Sorokin D.Y."/>
            <person name="Mavromatis K."/>
            <person name="Lapidus A."/>
            <person name="Clum A."/>
            <person name="Ivanova N."/>
            <person name="Pati A."/>
            <person name="d'Haeseleer P."/>
            <person name="Woyke T."/>
            <person name="Kyrpides N.C."/>
        </authorList>
    </citation>
    <scope>NUCLEOTIDE SEQUENCE [LARGE SCALE GENOMIC DNA]</scope>
    <source>
        <strain evidence="2 3">HL-EbGR7</strain>
    </source>
</reference>
<dbReference type="Proteomes" id="UP000002383">
    <property type="component" value="Chromosome"/>
</dbReference>
<dbReference type="RefSeq" id="WP_012638346.1">
    <property type="nucleotide sequence ID" value="NC_011901.1"/>
</dbReference>
<dbReference type="STRING" id="396588.Tgr7_1782"/>
<evidence type="ECO:0000313" key="2">
    <source>
        <dbReference type="EMBL" id="ACL72864.1"/>
    </source>
</evidence>
<dbReference type="AlphaFoldDB" id="B8GSG0"/>
<accession>B8GSG0</accession>
<name>B8GSG0_THISH</name>